<dbReference type="InterPro" id="IPR036188">
    <property type="entry name" value="FAD/NAD-bd_sf"/>
</dbReference>
<evidence type="ECO:0000256" key="3">
    <source>
        <dbReference type="ARBA" id="ARBA00022827"/>
    </source>
</evidence>
<dbReference type="Gene3D" id="3.50.50.60">
    <property type="entry name" value="FAD/NAD(P)-binding domain"/>
    <property type="match status" value="2"/>
</dbReference>
<keyword evidence="1" id="KW-0285">Flavoprotein</keyword>
<gene>
    <name evidence="7" type="ORF">GTA51_16900</name>
</gene>
<dbReference type="RefSeq" id="WP_160963143.1">
    <property type="nucleotide sequence ID" value="NZ_WVUD01000043.1"/>
</dbReference>
<keyword evidence="5" id="KW-0520">NAD</keyword>
<organism evidence="7 8">
    <name type="scientific">Solidesulfovibrio aerotolerans</name>
    <dbReference type="NCBI Taxonomy" id="295255"/>
    <lineage>
        <taxon>Bacteria</taxon>
        <taxon>Pseudomonadati</taxon>
        <taxon>Thermodesulfobacteriota</taxon>
        <taxon>Desulfovibrionia</taxon>
        <taxon>Desulfovibrionales</taxon>
        <taxon>Desulfovibrionaceae</taxon>
        <taxon>Solidesulfovibrio</taxon>
    </lineage>
</organism>
<feature type="domain" description="Amine oxidase" evidence="6">
    <location>
        <begin position="12"/>
        <end position="461"/>
    </location>
</feature>
<name>A0A7C9MWX1_9BACT</name>
<dbReference type="PANTHER" id="PTHR46091:SF3">
    <property type="entry name" value="AMINE OXIDASE DOMAIN-CONTAINING PROTEIN"/>
    <property type="match status" value="1"/>
</dbReference>
<accession>A0A7C9MWX1</accession>
<keyword evidence="3" id="KW-0274">FAD</keyword>
<evidence type="ECO:0000313" key="8">
    <source>
        <dbReference type="Proteomes" id="UP000482487"/>
    </source>
</evidence>
<dbReference type="GO" id="GO:0016491">
    <property type="term" value="F:oxidoreductase activity"/>
    <property type="evidence" value="ECO:0007669"/>
    <property type="project" value="InterPro"/>
</dbReference>
<dbReference type="PANTHER" id="PTHR46091">
    <property type="entry name" value="BLR7054 PROTEIN"/>
    <property type="match status" value="1"/>
</dbReference>
<dbReference type="EMBL" id="WVUD01000043">
    <property type="protein sequence ID" value="MYL84794.1"/>
    <property type="molecule type" value="Genomic_DNA"/>
</dbReference>
<dbReference type="SUPFAM" id="SSF51905">
    <property type="entry name" value="FAD/NAD(P)-binding domain"/>
    <property type="match status" value="1"/>
</dbReference>
<sequence length="474" mass="50921">MKRTCVVIGGGISGMSTAILLAKQGFDVTLVERASRLAPLVRGFSRQGMHFETGFHHTGYLEQGEILDRAFKVMGLTGIESFPLGLGSDQRVVVDGGPTEGYPMSSGFVRLLDVLGDYFPQERSPLQNYLNSVEKTQNSSPYLALDASGPRETPYRDSTLAEVLDSLFTDNRLKSILASQVLYHGVPPAEVSFVFHAWVGAAALRSLRTIKGGGKSLVQAFERALEYAGVRVETGRGVNRVIVSPAGALAGVCLEDGQALETKICVSTVHPALLADLIPEGIFRPAYTNRLARLPETPRAAMVFGMIPTNSDVAPGNSWLFLEGHNPACWFGVEDRRGPGAMSVMISDPGGDNGMASLELAACSAPDVSKYELKEHLIQSYMQRLPSLYQRTQFLEVASPSTFARFTNSPFGSYYGPQHAVGVHPPQPRTRLPGFYLAGQAVVAPGIAGAVISACVAVDVMLGGDTVLKELRQC</sequence>
<dbReference type="Pfam" id="PF01593">
    <property type="entry name" value="Amino_oxidase"/>
    <property type="match status" value="1"/>
</dbReference>
<reference evidence="7 8" key="1">
    <citation type="submission" date="2020-01" db="EMBL/GenBank/DDBJ databases">
        <title>Genome sequence of Desulfovibrio aerotolerans DSM 16695(T).</title>
        <authorList>
            <person name="Karnachuk O."/>
            <person name="Avakyan M."/>
            <person name="Mardanov A."/>
            <person name="Kadnikov V."/>
            <person name="Ravin N."/>
        </authorList>
    </citation>
    <scope>NUCLEOTIDE SEQUENCE [LARGE SCALE GENOMIC DNA]</scope>
    <source>
        <strain evidence="7 8">DSM 16695</strain>
    </source>
</reference>
<dbReference type="OrthoDB" id="9794630at2"/>
<comment type="caution">
    <text evidence="7">The sequence shown here is derived from an EMBL/GenBank/DDBJ whole genome shotgun (WGS) entry which is preliminary data.</text>
</comment>
<proteinExistence type="predicted"/>
<evidence type="ECO:0000256" key="5">
    <source>
        <dbReference type="ARBA" id="ARBA00023027"/>
    </source>
</evidence>
<keyword evidence="2" id="KW-0732">Signal</keyword>
<evidence type="ECO:0000313" key="7">
    <source>
        <dbReference type="EMBL" id="MYL84794.1"/>
    </source>
</evidence>
<protein>
    <submittedName>
        <fullName evidence="7">FAD-dependent oxidoreductase</fullName>
    </submittedName>
</protein>
<evidence type="ECO:0000256" key="2">
    <source>
        <dbReference type="ARBA" id="ARBA00022729"/>
    </source>
</evidence>
<dbReference type="AlphaFoldDB" id="A0A7C9MWX1"/>
<dbReference type="InterPro" id="IPR052206">
    <property type="entry name" value="Retinol_saturase"/>
</dbReference>
<dbReference type="InterPro" id="IPR002937">
    <property type="entry name" value="Amino_oxidase"/>
</dbReference>
<keyword evidence="8" id="KW-1185">Reference proteome</keyword>
<evidence type="ECO:0000259" key="6">
    <source>
        <dbReference type="Pfam" id="PF01593"/>
    </source>
</evidence>
<evidence type="ECO:0000256" key="4">
    <source>
        <dbReference type="ARBA" id="ARBA00022857"/>
    </source>
</evidence>
<evidence type="ECO:0000256" key="1">
    <source>
        <dbReference type="ARBA" id="ARBA00022630"/>
    </source>
</evidence>
<keyword evidence="4" id="KW-0521">NADP</keyword>
<dbReference type="Proteomes" id="UP000482487">
    <property type="component" value="Unassembled WGS sequence"/>
</dbReference>